<dbReference type="Proteomes" id="UP000245489">
    <property type="component" value="Unassembled WGS sequence"/>
</dbReference>
<organism evidence="1 2">
    <name type="scientific">Arcicella aurantiaca</name>
    <dbReference type="NCBI Taxonomy" id="591202"/>
    <lineage>
        <taxon>Bacteria</taxon>
        <taxon>Pseudomonadati</taxon>
        <taxon>Bacteroidota</taxon>
        <taxon>Cytophagia</taxon>
        <taxon>Cytophagales</taxon>
        <taxon>Flectobacillaceae</taxon>
        <taxon>Arcicella</taxon>
    </lineage>
</organism>
<dbReference type="OrthoDB" id="1343312at2"/>
<dbReference type="EMBL" id="QGGO01000026">
    <property type="protein sequence ID" value="PWK20084.1"/>
    <property type="molecule type" value="Genomic_DNA"/>
</dbReference>
<reference evidence="1 2" key="1">
    <citation type="submission" date="2018-05" db="EMBL/GenBank/DDBJ databases">
        <title>Genomic Encyclopedia of Archaeal and Bacterial Type Strains, Phase II (KMG-II): from individual species to whole genera.</title>
        <authorList>
            <person name="Goeker M."/>
        </authorList>
    </citation>
    <scope>NUCLEOTIDE SEQUENCE [LARGE SCALE GENOMIC DNA]</scope>
    <source>
        <strain evidence="1 2">DSM 22214</strain>
    </source>
</reference>
<dbReference type="RefSeq" id="WP_109744567.1">
    <property type="nucleotide sequence ID" value="NZ_QGGO01000026.1"/>
</dbReference>
<protein>
    <submittedName>
        <fullName evidence="1">Uncharacterized protein</fullName>
    </submittedName>
</protein>
<comment type="caution">
    <text evidence="1">The sequence shown here is derived from an EMBL/GenBank/DDBJ whole genome shotgun (WGS) entry which is preliminary data.</text>
</comment>
<sequence length="152" mass="17994">MEINKPFYPYQLSEDALRFDFHSVSNTKRIHKVVQYSPIPDNDSIFQLSFGDLKDDDTLDFLTVSDNQDMKKILTTVIQTIFKFFELKPDKTIVFIGSTETRTRLYRIIINKLIDEMELYFNIIGIKEDGNQESFIKNQQYLAFLIFLKDEK</sequence>
<accession>A0A316DQ26</accession>
<dbReference type="Pfam" id="PF22028">
    <property type="entry name" value="DUF6934"/>
    <property type="match status" value="1"/>
</dbReference>
<name>A0A316DQ26_9BACT</name>
<dbReference type="InterPro" id="IPR053865">
    <property type="entry name" value="DUF6934"/>
</dbReference>
<keyword evidence="2" id="KW-1185">Reference proteome</keyword>
<evidence type="ECO:0000313" key="1">
    <source>
        <dbReference type="EMBL" id="PWK20084.1"/>
    </source>
</evidence>
<evidence type="ECO:0000313" key="2">
    <source>
        <dbReference type="Proteomes" id="UP000245489"/>
    </source>
</evidence>
<proteinExistence type="predicted"/>
<gene>
    <name evidence="1" type="ORF">LV89_03894</name>
</gene>
<dbReference type="AlphaFoldDB" id="A0A316DQ26"/>